<dbReference type="PANTHER" id="PTHR12461:SF27">
    <property type="entry name" value="JMJC DOMAIN-CONTAINING PROTEIN"/>
    <property type="match status" value="1"/>
</dbReference>
<evidence type="ECO:0000313" key="4">
    <source>
        <dbReference type="Ensembl" id="ENSCINP00000004809.3"/>
    </source>
</evidence>
<dbReference type="HOGENOM" id="CLU_016785_9_2_1"/>
<dbReference type="InterPro" id="IPR041667">
    <property type="entry name" value="Cupin_8"/>
</dbReference>
<keyword evidence="2" id="KW-0732">Signal</keyword>
<name>F6RA55_CIOIN</name>
<keyword evidence="5" id="KW-1185">Reference proteome</keyword>
<dbReference type="OMA" id="WKLIERK"/>
<evidence type="ECO:0000259" key="3">
    <source>
        <dbReference type="PROSITE" id="PS51184"/>
    </source>
</evidence>
<evidence type="ECO:0000256" key="2">
    <source>
        <dbReference type="SAM" id="SignalP"/>
    </source>
</evidence>
<dbReference type="PROSITE" id="PS51184">
    <property type="entry name" value="JMJC"/>
    <property type="match status" value="1"/>
</dbReference>
<sequence length="545" mass="63073">MIGGVFLFSVAFLLPCVAYSEKVMPVGHLMPLGHQSPPSVEIDEFTVDNAPDPNTFYEKYVKPGRAAIFRGAVKNTTGYKIWSDEYIRENYGDLEVRLEGKKESVHTTPIGETYLGRDNLRHFVDTYNSSNVYIVSELPAAMFKEVGVLPSIGACGEMAKRFVEIDIWWSAGGSRSIIHKDAFNQINCLYRGTKFWKMYEYKYEKWIHKHWEPENEVGGFSDVNVEQVNLIEHPNIAKIPWSNFTINEGDCLFLPKSYYHQVNSDGPNNLAVSILFGRFDGRESIDVSDCTKDTDYKTLKHLSEFEVMWPWAGTGVMSMGWPDLEEHSRRPLIELSKKLEAVNQNITVVELEEMWGLVDEDDGKLRRGDYVKALSYLDTNGDKEVSLEEIKSATWEQIRTYIKEVYPYEPSNSYDFEYSYISYEKVLGVLELAMKRQAFSRSFWIKVYMKYCQGTHKYGNEVFTGLVNSEDINIVYSNSITKEVIDRALKNWLYYWQPQYADTTIRPGTNVDVMKQEFDEHEVHEDDETTEPSQFDEDERIVDEL</sequence>
<accession>F6RA55</accession>
<evidence type="ECO:0000256" key="1">
    <source>
        <dbReference type="SAM" id="MobiDB-lite"/>
    </source>
</evidence>
<dbReference type="GeneTree" id="ENSGT00940000165393"/>
<protein>
    <submittedName>
        <fullName evidence="4">Uncharacterized LOC100179341</fullName>
    </submittedName>
</protein>
<feature type="signal peptide" evidence="2">
    <location>
        <begin position="1"/>
        <end position="20"/>
    </location>
</feature>
<reference evidence="4" key="2">
    <citation type="submission" date="2025-08" db="UniProtKB">
        <authorList>
            <consortium name="Ensembl"/>
        </authorList>
    </citation>
    <scope>IDENTIFICATION</scope>
</reference>
<gene>
    <name evidence="4" type="primary">LOC100179341</name>
</gene>
<dbReference type="RefSeq" id="XP_002131368.1">
    <property type="nucleotide sequence ID" value="XM_002131332.3"/>
</dbReference>
<evidence type="ECO:0000313" key="5">
    <source>
        <dbReference type="Proteomes" id="UP000008144"/>
    </source>
</evidence>
<dbReference type="InParanoid" id="F6RA55"/>
<dbReference type="SUPFAM" id="SSF51197">
    <property type="entry name" value="Clavaminate synthase-like"/>
    <property type="match status" value="1"/>
</dbReference>
<organism evidence="4 5">
    <name type="scientific">Ciona intestinalis</name>
    <name type="common">Transparent sea squirt</name>
    <name type="synonym">Ascidia intestinalis</name>
    <dbReference type="NCBI Taxonomy" id="7719"/>
    <lineage>
        <taxon>Eukaryota</taxon>
        <taxon>Metazoa</taxon>
        <taxon>Chordata</taxon>
        <taxon>Tunicata</taxon>
        <taxon>Ascidiacea</taxon>
        <taxon>Phlebobranchia</taxon>
        <taxon>Cionidae</taxon>
        <taxon>Ciona</taxon>
    </lineage>
</organism>
<dbReference type="InterPro" id="IPR003347">
    <property type="entry name" value="JmjC_dom"/>
</dbReference>
<dbReference type="Proteomes" id="UP000008144">
    <property type="component" value="Unassembled WGS sequence"/>
</dbReference>
<dbReference type="FunFam" id="2.60.120.650:FF:000025">
    <property type="entry name" value="Lysine-specific demethylase 8"/>
    <property type="match status" value="1"/>
</dbReference>
<feature type="compositionally biased region" description="Acidic residues" evidence="1">
    <location>
        <begin position="525"/>
        <end position="545"/>
    </location>
</feature>
<dbReference type="GeneID" id="100179341"/>
<dbReference type="AlphaFoldDB" id="F6RA55"/>
<dbReference type="InterPro" id="IPR011992">
    <property type="entry name" value="EF-hand-dom_pair"/>
</dbReference>
<dbReference type="Pfam" id="PF13621">
    <property type="entry name" value="Cupin_8"/>
    <property type="match status" value="1"/>
</dbReference>
<dbReference type="PANTHER" id="PTHR12461">
    <property type="entry name" value="HYPOXIA-INDUCIBLE FACTOR 1 ALPHA INHIBITOR-RELATED"/>
    <property type="match status" value="1"/>
</dbReference>
<feature type="region of interest" description="Disordered" evidence="1">
    <location>
        <begin position="521"/>
        <end position="545"/>
    </location>
</feature>
<feature type="chain" id="PRO_5014089988" evidence="2">
    <location>
        <begin position="21"/>
        <end position="545"/>
    </location>
</feature>
<reference evidence="5" key="1">
    <citation type="journal article" date="2002" name="Science">
        <title>The draft genome of Ciona intestinalis: insights into chordate and vertebrate origins.</title>
        <authorList>
            <person name="Dehal P."/>
            <person name="Satou Y."/>
            <person name="Campbell R.K."/>
            <person name="Chapman J."/>
            <person name="Degnan B."/>
            <person name="De Tomaso A."/>
            <person name="Davidson B."/>
            <person name="Di Gregorio A."/>
            <person name="Gelpke M."/>
            <person name="Goodstein D.M."/>
            <person name="Harafuji N."/>
            <person name="Hastings K.E."/>
            <person name="Ho I."/>
            <person name="Hotta K."/>
            <person name="Huang W."/>
            <person name="Kawashima T."/>
            <person name="Lemaire P."/>
            <person name="Martinez D."/>
            <person name="Meinertzhagen I.A."/>
            <person name="Necula S."/>
            <person name="Nonaka M."/>
            <person name="Putnam N."/>
            <person name="Rash S."/>
            <person name="Saiga H."/>
            <person name="Satake M."/>
            <person name="Terry A."/>
            <person name="Yamada L."/>
            <person name="Wang H.G."/>
            <person name="Awazu S."/>
            <person name="Azumi K."/>
            <person name="Boore J."/>
            <person name="Branno M."/>
            <person name="Chin-Bow S."/>
            <person name="DeSantis R."/>
            <person name="Doyle S."/>
            <person name="Francino P."/>
            <person name="Keys D.N."/>
            <person name="Haga S."/>
            <person name="Hayashi H."/>
            <person name="Hino K."/>
            <person name="Imai K.S."/>
            <person name="Inaba K."/>
            <person name="Kano S."/>
            <person name="Kobayashi K."/>
            <person name="Kobayashi M."/>
            <person name="Lee B.I."/>
            <person name="Makabe K.W."/>
            <person name="Manohar C."/>
            <person name="Matassi G."/>
            <person name="Medina M."/>
            <person name="Mochizuki Y."/>
            <person name="Mount S."/>
            <person name="Morishita T."/>
            <person name="Miura S."/>
            <person name="Nakayama A."/>
            <person name="Nishizaka S."/>
            <person name="Nomoto H."/>
            <person name="Ohta F."/>
            <person name="Oishi K."/>
            <person name="Rigoutsos I."/>
            <person name="Sano M."/>
            <person name="Sasaki A."/>
            <person name="Sasakura Y."/>
            <person name="Shoguchi E."/>
            <person name="Shin-i T."/>
            <person name="Spagnuolo A."/>
            <person name="Stainier D."/>
            <person name="Suzuki M.M."/>
            <person name="Tassy O."/>
            <person name="Takatori N."/>
            <person name="Tokuoka M."/>
            <person name="Yagi K."/>
            <person name="Yoshizaki F."/>
            <person name="Wada S."/>
            <person name="Zhang C."/>
            <person name="Hyatt P.D."/>
            <person name="Larimer F."/>
            <person name="Detter C."/>
            <person name="Doggett N."/>
            <person name="Glavina T."/>
            <person name="Hawkins T."/>
            <person name="Richardson P."/>
            <person name="Lucas S."/>
            <person name="Kohara Y."/>
            <person name="Levine M."/>
            <person name="Satoh N."/>
            <person name="Rokhsar D.S."/>
        </authorList>
    </citation>
    <scope>NUCLEOTIDE SEQUENCE [LARGE SCALE GENOMIC DNA]</scope>
</reference>
<accession>A0A1W2WLW4</accession>
<dbReference type="KEGG" id="cin:100179341"/>
<feature type="domain" description="JmjC" evidence="3">
    <location>
        <begin position="127"/>
        <end position="293"/>
    </location>
</feature>
<dbReference type="SUPFAM" id="SSF47473">
    <property type="entry name" value="EF-hand"/>
    <property type="match status" value="1"/>
</dbReference>
<reference evidence="4" key="3">
    <citation type="submission" date="2025-09" db="UniProtKB">
        <authorList>
            <consortium name="Ensembl"/>
        </authorList>
    </citation>
    <scope>IDENTIFICATION</scope>
</reference>
<dbReference type="OrthoDB" id="415358at2759"/>
<dbReference type="GO" id="GO:0016706">
    <property type="term" value="F:2-oxoglutarate-dependent dioxygenase activity"/>
    <property type="evidence" value="ECO:0000318"/>
    <property type="project" value="GO_Central"/>
</dbReference>
<dbReference type="Ensembl" id="ENSCINT00000004809.3">
    <property type="protein sequence ID" value="ENSCINP00000004809.3"/>
    <property type="gene ID" value="ENSCING00000002366.3"/>
</dbReference>
<proteinExistence type="predicted"/>
<dbReference type="Gene3D" id="2.60.120.650">
    <property type="entry name" value="Cupin"/>
    <property type="match status" value="1"/>
</dbReference>